<dbReference type="CDD" id="cd01948">
    <property type="entry name" value="EAL"/>
    <property type="match status" value="1"/>
</dbReference>
<dbReference type="Pfam" id="PF00990">
    <property type="entry name" value="GGDEF"/>
    <property type="match status" value="1"/>
</dbReference>
<dbReference type="GO" id="GO:0016020">
    <property type="term" value="C:membrane"/>
    <property type="evidence" value="ECO:0007669"/>
    <property type="project" value="InterPro"/>
</dbReference>
<dbReference type="InterPro" id="IPR043128">
    <property type="entry name" value="Rev_trsase/Diguanyl_cyclase"/>
</dbReference>
<dbReference type="Pfam" id="PF00563">
    <property type="entry name" value="EAL"/>
    <property type="match status" value="1"/>
</dbReference>
<reference evidence="7 8" key="1">
    <citation type="submission" date="2019-06" db="EMBL/GenBank/DDBJ databases">
        <authorList>
            <person name="Li M."/>
        </authorList>
    </citation>
    <scope>NUCLEOTIDE SEQUENCE [LARGE SCALE GENOMIC DNA]</scope>
    <source>
        <strain evidence="7 8">BGMRC2036</strain>
    </source>
</reference>
<dbReference type="PROSITE" id="PS50887">
    <property type="entry name" value="GGDEF"/>
    <property type="match status" value="1"/>
</dbReference>
<dbReference type="Gene3D" id="3.20.20.450">
    <property type="entry name" value="EAL domain"/>
    <property type="match status" value="1"/>
</dbReference>
<proteinExistence type="predicted"/>
<feature type="transmembrane region" description="Helical" evidence="2">
    <location>
        <begin position="12"/>
        <end position="33"/>
    </location>
</feature>
<dbReference type="PROSITE" id="PS50883">
    <property type="entry name" value="EAL"/>
    <property type="match status" value="1"/>
</dbReference>
<dbReference type="SUPFAM" id="SSF55073">
    <property type="entry name" value="Nucleotide cyclase"/>
    <property type="match status" value="1"/>
</dbReference>
<evidence type="ECO:0000256" key="1">
    <source>
        <dbReference type="SAM" id="Coils"/>
    </source>
</evidence>
<organism evidence="7 8">
    <name type="scientific">Martelella alba</name>
    <dbReference type="NCBI Taxonomy" id="2590451"/>
    <lineage>
        <taxon>Bacteria</taxon>
        <taxon>Pseudomonadati</taxon>
        <taxon>Pseudomonadota</taxon>
        <taxon>Alphaproteobacteria</taxon>
        <taxon>Hyphomicrobiales</taxon>
        <taxon>Aurantimonadaceae</taxon>
        <taxon>Martelella</taxon>
    </lineage>
</organism>
<feature type="domain" description="HAMP" evidence="5">
    <location>
        <begin position="171"/>
        <end position="223"/>
    </location>
</feature>
<dbReference type="InterPro" id="IPR035965">
    <property type="entry name" value="PAS-like_dom_sf"/>
</dbReference>
<dbReference type="PROSITE" id="PS50885">
    <property type="entry name" value="HAMP"/>
    <property type="match status" value="1"/>
</dbReference>
<dbReference type="OrthoDB" id="9814202at2"/>
<dbReference type="Proteomes" id="UP000318801">
    <property type="component" value="Unassembled WGS sequence"/>
</dbReference>
<dbReference type="InterPro" id="IPR052155">
    <property type="entry name" value="Biofilm_reg_signaling"/>
</dbReference>
<dbReference type="InterPro" id="IPR035919">
    <property type="entry name" value="EAL_sf"/>
</dbReference>
<dbReference type="GO" id="GO:0007165">
    <property type="term" value="P:signal transduction"/>
    <property type="evidence" value="ECO:0007669"/>
    <property type="project" value="InterPro"/>
</dbReference>
<evidence type="ECO:0000259" key="3">
    <source>
        <dbReference type="PROSITE" id="PS50113"/>
    </source>
</evidence>
<dbReference type="EMBL" id="VHLG01000003">
    <property type="protein sequence ID" value="TPW31734.1"/>
    <property type="molecule type" value="Genomic_DNA"/>
</dbReference>
<keyword evidence="1" id="KW-0175">Coiled coil</keyword>
<dbReference type="CDD" id="cd01949">
    <property type="entry name" value="GGDEF"/>
    <property type="match status" value="1"/>
</dbReference>
<evidence type="ECO:0000313" key="8">
    <source>
        <dbReference type="Proteomes" id="UP000318801"/>
    </source>
</evidence>
<dbReference type="InterPro" id="IPR000700">
    <property type="entry name" value="PAS-assoc_C"/>
</dbReference>
<dbReference type="AlphaFoldDB" id="A0A506UFC4"/>
<dbReference type="RefSeq" id="WP_141148505.1">
    <property type="nucleotide sequence ID" value="NZ_VHLG01000003.1"/>
</dbReference>
<evidence type="ECO:0000259" key="5">
    <source>
        <dbReference type="PROSITE" id="PS50885"/>
    </source>
</evidence>
<dbReference type="SMART" id="SM00304">
    <property type="entry name" value="HAMP"/>
    <property type="match status" value="1"/>
</dbReference>
<evidence type="ECO:0000313" key="7">
    <source>
        <dbReference type="EMBL" id="TPW31734.1"/>
    </source>
</evidence>
<dbReference type="NCBIfam" id="TIGR00229">
    <property type="entry name" value="sensory_box"/>
    <property type="match status" value="1"/>
</dbReference>
<feature type="domain" description="PAC" evidence="3">
    <location>
        <begin position="301"/>
        <end position="352"/>
    </location>
</feature>
<dbReference type="PROSITE" id="PS50113">
    <property type="entry name" value="PAC"/>
    <property type="match status" value="1"/>
</dbReference>
<dbReference type="SUPFAM" id="SSF55785">
    <property type="entry name" value="PYP-like sensor domain (PAS domain)"/>
    <property type="match status" value="1"/>
</dbReference>
<dbReference type="InterPro" id="IPR000014">
    <property type="entry name" value="PAS"/>
</dbReference>
<keyword evidence="2" id="KW-1133">Transmembrane helix</keyword>
<dbReference type="PANTHER" id="PTHR44757:SF2">
    <property type="entry name" value="BIOFILM ARCHITECTURE MAINTENANCE PROTEIN MBAA"/>
    <property type="match status" value="1"/>
</dbReference>
<dbReference type="SUPFAM" id="SSF141868">
    <property type="entry name" value="EAL domain-like"/>
    <property type="match status" value="1"/>
</dbReference>
<dbReference type="InterPro" id="IPR001633">
    <property type="entry name" value="EAL_dom"/>
</dbReference>
<evidence type="ECO:0000259" key="6">
    <source>
        <dbReference type="PROSITE" id="PS50887"/>
    </source>
</evidence>
<dbReference type="PANTHER" id="PTHR44757">
    <property type="entry name" value="DIGUANYLATE CYCLASE DGCP"/>
    <property type="match status" value="1"/>
</dbReference>
<keyword evidence="8" id="KW-1185">Reference proteome</keyword>
<gene>
    <name evidence="7" type="ORF">FJU08_08305</name>
</gene>
<name>A0A506UFC4_9HYPH</name>
<evidence type="ECO:0000256" key="2">
    <source>
        <dbReference type="SAM" id="Phobius"/>
    </source>
</evidence>
<sequence length="792" mass="87691">MIRSIENRFRNFVSIVLAVVLLLLLGGLTIISMQRAREQAETGLASLAEMNALALAKPVWDFDRSSVNTIAQRIIIEPDIARVVIADKTGAIAISMNEPGLSDQAALRLPSLTRPIAYKTLSTYEEIGALKLFFHRPGLLSGFSHTELLTLSIFVLGILMLFAASIAIHRHLIIRPLRSLTDAMETTRRLGYRQRVTPHSNDEFAKIARSFNEMQDKLEQEEQLLQQAHRRASDLYNLTPAMQFSSTMTGVISAVSDYWLVATGYRRNAVIGRPFAELVVEADRDIYRRRLTNHRIGEPAQNTTLRLLKANGDILDVLIVETAVSTINGGVEMLSVMTDITELRRSEARIEHQAVTDYLTGLLNRVGFEEALDYAISDADHTTRLACLYIDLDRFKSINDSHGHSAGDELLRAFCARLEPIFARARLAARLGGDEFAIVIAGKDVIDDARRTAAQILSACDEDFAAGDIMVSTSVSIGIALYPNDALTRRELLRRADLAMYQQKRLGRDGVSFFHPNMLQRARERAMIEVDIADGLANGWFEPFFQPIIALATGRIIGFEALMRLRHPQKGILSPGNFVEVAEETLLIDDIGRQILEKALTRFPLIAAKLPPGQCRIAVNFSPLQLTAETADFVSEKLEESGVAPEMLTIEITEAVFLEDHPSVRSALEQLRSSGCIIALDDFGTGFSSLSYLNRFHVDVIKIDKSFTTASTDPDPLISARSQRLIEGIAAISQKMECHMIAEGVETAEQAALVHRIGIQSAQGFLYARPMSLADTLAFLEREAPGGILKSH</sequence>
<keyword evidence="2" id="KW-0472">Membrane</keyword>
<comment type="caution">
    <text evidence="7">The sequence shown here is derived from an EMBL/GenBank/DDBJ whole genome shotgun (WGS) entry which is preliminary data.</text>
</comment>
<dbReference type="Pfam" id="PF00672">
    <property type="entry name" value="HAMP"/>
    <property type="match status" value="1"/>
</dbReference>
<dbReference type="SUPFAM" id="SSF158472">
    <property type="entry name" value="HAMP domain-like"/>
    <property type="match status" value="1"/>
</dbReference>
<dbReference type="CDD" id="cd06225">
    <property type="entry name" value="HAMP"/>
    <property type="match status" value="1"/>
</dbReference>
<dbReference type="Gene3D" id="3.30.450.20">
    <property type="entry name" value="PAS domain"/>
    <property type="match status" value="1"/>
</dbReference>
<dbReference type="InterPro" id="IPR003660">
    <property type="entry name" value="HAMP_dom"/>
</dbReference>
<feature type="domain" description="EAL" evidence="4">
    <location>
        <begin position="525"/>
        <end position="784"/>
    </location>
</feature>
<dbReference type="NCBIfam" id="TIGR00254">
    <property type="entry name" value="GGDEF"/>
    <property type="match status" value="1"/>
</dbReference>
<dbReference type="CDD" id="cd00130">
    <property type="entry name" value="PAS"/>
    <property type="match status" value="1"/>
</dbReference>
<evidence type="ECO:0000259" key="4">
    <source>
        <dbReference type="PROSITE" id="PS50883"/>
    </source>
</evidence>
<dbReference type="Gene3D" id="6.10.340.10">
    <property type="match status" value="1"/>
</dbReference>
<dbReference type="InterPro" id="IPR000160">
    <property type="entry name" value="GGDEF_dom"/>
</dbReference>
<dbReference type="SMART" id="SM00267">
    <property type="entry name" value="GGDEF"/>
    <property type="match status" value="1"/>
</dbReference>
<feature type="domain" description="GGDEF" evidence="6">
    <location>
        <begin position="383"/>
        <end position="516"/>
    </location>
</feature>
<dbReference type="Pfam" id="PF13426">
    <property type="entry name" value="PAS_9"/>
    <property type="match status" value="1"/>
</dbReference>
<dbReference type="Gene3D" id="3.30.70.270">
    <property type="match status" value="1"/>
</dbReference>
<keyword evidence="2" id="KW-0812">Transmembrane</keyword>
<dbReference type="SMART" id="SM00052">
    <property type="entry name" value="EAL"/>
    <property type="match status" value="1"/>
</dbReference>
<accession>A0A506UFC4</accession>
<protein>
    <submittedName>
        <fullName evidence="7">EAL domain-containing protein</fullName>
    </submittedName>
</protein>
<feature type="coiled-coil region" evidence="1">
    <location>
        <begin position="211"/>
        <end position="238"/>
    </location>
</feature>
<dbReference type="InterPro" id="IPR029787">
    <property type="entry name" value="Nucleotide_cyclase"/>
</dbReference>